<dbReference type="InterPro" id="IPR011013">
    <property type="entry name" value="Gal_mutarotase_sf_dom"/>
</dbReference>
<dbReference type="FunFam" id="1.20.1270.50:FF:000003">
    <property type="entry name" value="Alpha-mannosidase"/>
    <property type="match status" value="1"/>
</dbReference>
<dbReference type="SUPFAM" id="SSF88688">
    <property type="entry name" value="Families 57/38 glycoside transferase middle domain"/>
    <property type="match status" value="1"/>
</dbReference>
<keyword evidence="3" id="KW-1015">Disulfide bond</keyword>
<dbReference type="Gene3D" id="1.20.1270.50">
    <property type="entry name" value="Glycoside hydrolase family 38, central domain"/>
    <property type="match status" value="2"/>
</dbReference>
<dbReference type="InterPro" id="IPR013780">
    <property type="entry name" value="Glyco_hydro_b"/>
</dbReference>
<dbReference type="GO" id="GO:0005764">
    <property type="term" value="C:lysosome"/>
    <property type="evidence" value="ECO:0007669"/>
    <property type="project" value="TreeGrafter"/>
</dbReference>
<organism evidence="5 6">
    <name type="scientific">Adineta ricciae</name>
    <name type="common">Rotifer</name>
    <dbReference type="NCBI Taxonomy" id="249248"/>
    <lineage>
        <taxon>Eukaryota</taxon>
        <taxon>Metazoa</taxon>
        <taxon>Spiralia</taxon>
        <taxon>Gnathifera</taxon>
        <taxon>Rotifera</taxon>
        <taxon>Eurotatoria</taxon>
        <taxon>Bdelloidea</taxon>
        <taxon>Adinetida</taxon>
        <taxon>Adinetidae</taxon>
        <taxon>Adineta</taxon>
    </lineage>
</organism>
<dbReference type="GO" id="GO:0046872">
    <property type="term" value="F:metal ion binding"/>
    <property type="evidence" value="ECO:0007669"/>
    <property type="project" value="UniProtKB-KW"/>
</dbReference>
<protein>
    <recommendedName>
        <fullName evidence="4">Glycoside hydrolase family 38 central domain-containing protein</fullName>
    </recommendedName>
</protein>
<reference evidence="5" key="1">
    <citation type="submission" date="2021-02" db="EMBL/GenBank/DDBJ databases">
        <authorList>
            <person name="Nowell W R."/>
        </authorList>
    </citation>
    <scope>NUCLEOTIDE SEQUENCE</scope>
</reference>
<dbReference type="InterPro" id="IPR015341">
    <property type="entry name" value="Glyco_hydro_38_cen"/>
</dbReference>
<dbReference type="Gene3D" id="2.60.40.1180">
    <property type="entry name" value="Golgi alpha-mannosidase II"/>
    <property type="match status" value="1"/>
</dbReference>
<evidence type="ECO:0000256" key="2">
    <source>
        <dbReference type="ARBA" id="ARBA00022801"/>
    </source>
</evidence>
<dbReference type="PANTHER" id="PTHR11607">
    <property type="entry name" value="ALPHA-MANNOSIDASE"/>
    <property type="match status" value="1"/>
</dbReference>
<evidence type="ECO:0000256" key="3">
    <source>
        <dbReference type="ARBA" id="ARBA00023157"/>
    </source>
</evidence>
<dbReference type="GO" id="GO:0030246">
    <property type="term" value="F:carbohydrate binding"/>
    <property type="evidence" value="ECO:0007669"/>
    <property type="project" value="InterPro"/>
</dbReference>
<dbReference type="InterPro" id="IPR011682">
    <property type="entry name" value="Glyco_hydro_38_C"/>
</dbReference>
<dbReference type="InterPro" id="IPR037094">
    <property type="entry name" value="Glyco_hydro_38_cen_sf"/>
</dbReference>
<dbReference type="SMART" id="SM00872">
    <property type="entry name" value="Alpha-mann_mid"/>
    <property type="match status" value="1"/>
</dbReference>
<evidence type="ECO:0000313" key="5">
    <source>
        <dbReference type="EMBL" id="CAF1682747.1"/>
    </source>
</evidence>
<sequence>YASRPALKRFERYSNNILQVTRQLNAFSNSQLRNQIFNLSEAMAVAQHHDAVSGTERQHVADDYVLRLSIGIDAALNVINQAYSKLLSKGDHSRVNVQQFLCPLTNISECLPIENVERFVVTLWNPTIHPVMDYLRVPVTNSYKVRDPNGTVINVDLIPISNITKDIPGRMSNATMELILRYNLPTLGFSSYFFERNEEEVKDLKITKKEMCILQNQYLRVEIDEQGNLQQMINLQKNINLTFANHGFYWYEGKAIFSERRVKFSIQWTKGYPGNNSQFDFQASGAYIFRPVTQNPTPVSTKRALKCFKTSLVQIALITFNEWISEEIRLYDEKEDLEIEWTVGPIPIEELLVRWNRCSTLIDLQDLCRNEE</sequence>
<accession>A0A816H3M9</accession>
<keyword evidence="2" id="KW-0378">Hydrolase</keyword>
<dbReference type="GO" id="GO:0004559">
    <property type="term" value="F:alpha-mannosidase activity"/>
    <property type="evidence" value="ECO:0007669"/>
    <property type="project" value="InterPro"/>
</dbReference>
<dbReference type="InterPro" id="IPR050843">
    <property type="entry name" value="Glycosyl_Hydrlase_38"/>
</dbReference>
<dbReference type="SUPFAM" id="SSF74650">
    <property type="entry name" value="Galactose mutarotase-like"/>
    <property type="match status" value="1"/>
</dbReference>
<evidence type="ECO:0000256" key="1">
    <source>
        <dbReference type="ARBA" id="ARBA00022723"/>
    </source>
</evidence>
<evidence type="ECO:0000259" key="4">
    <source>
        <dbReference type="SMART" id="SM00872"/>
    </source>
</evidence>
<dbReference type="Gene3D" id="2.70.98.30">
    <property type="entry name" value="Golgi alpha-mannosidase II, domain 4"/>
    <property type="match status" value="1"/>
</dbReference>
<dbReference type="Proteomes" id="UP000663828">
    <property type="component" value="Unassembled WGS sequence"/>
</dbReference>
<feature type="domain" description="Glycoside hydrolase family 38 central" evidence="4">
    <location>
        <begin position="2"/>
        <end position="68"/>
    </location>
</feature>
<dbReference type="InterPro" id="IPR028995">
    <property type="entry name" value="Glyco_hydro_57/38_cen_sf"/>
</dbReference>
<dbReference type="Pfam" id="PF07748">
    <property type="entry name" value="Glyco_hydro_38C"/>
    <property type="match status" value="1"/>
</dbReference>
<dbReference type="EMBL" id="CAJNOR010015613">
    <property type="protein sequence ID" value="CAF1682747.1"/>
    <property type="molecule type" value="Genomic_DNA"/>
</dbReference>
<gene>
    <name evidence="5" type="ORF">XAT740_LOCUS61001</name>
</gene>
<name>A0A816H3M9_ADIRI</name>
<dbReference type="PANTHER" id="PTHR11607:SF3">
    <property type="entry name" value="LYSOSOMAL ALPHA-MANNOSIDASE"/>
    <property type="match status" value="1"/>
</dbReference>
<dbReference type="AlphaFoldDB" id="A0A816H3M9"/>
<keyword evidence="6" id="KW-1185">Reference proteome</keyword>
<evidence type="ECO:0000313" key="6">
    <source>
        <dbReference type="Proteomes" id="UP000663828"/>
    </source>
</evidence>
<dbReference type="GO" id="GO:0006013">
    <property type="term" value="P:mannose metabolic process"/>
    <property type="evidence" value="ECO:0007669"/>
    <property type="project" value="InterPro"/>
</dbReference>
<dbReference type="Pfam" id="PF09261">
    <property type="entry name" value="Alpha-mann_mid"/>
    <property type="match status" value="1"/>
</dbReference>
<feature type="non-terminal residue" evidence="5">
    <location>
        <position position="372"/>
    </location>
</feature>
<proteinExistence type="predicted"/>
<keyword evidence="1" id="KW-0479">Metal-binding</keyword>
<comment type="caution">
    <text evidence="5">The sequence shown here is derived from an EMBL/GenBank/DDBJ whole genome shotgun (WGS) entry which is preliminary data.</text>
</comment>